<feature type="region of interest" description="Disordered" evidence="3">
    <location>
        <begin position="254"/>
        <end position="292"/>
    </location>
</feature>
<sequence>MNIYIIPLPSTLSRPPPLILSVIRSRLLLQDSALNVFELYFQIVPGRNRSSGQLGGVTGAQTQACTTTMESEMEPSIIKKGRYTYVHDVNKGPPEAIDVHHIIVRRSGAWLLMFCIYVLLGITCFLILLPALDKSVAAGLLSFTIAGLLLRQFQRKQVEKGPTPPGNILQARIACLKVGVRGLQALLGVGRVQRPAATRSDLGPMGGLPRLGGLGSGPPTKPTKPAKPGEPTHGAQVAAGRCTRPTLHFLLLGSGPPTKPTKPAKPGEPTHGAQVAAGRCTRPTPNKACKPRTPTFKHAIRACRMLPGGVEPLTFGIRGNLCHLIPPIGLQLNWCIRWHKLPLIPKALLGVGQCSDPQQLNWWYKVRGSTPPGNILQARIACLKVGVRGLQALLGVGRVQRPAATRSDLGPMGGLPRLGGLGRLGRGPTLLLLGSGPPTKPTKPAKPGEPTHGAQVTAGRCTRPTPNKACRPRTPTFKHAIRACRMLPGGVEPLTFESVIILPAFGVQLETIYRSGSTVRRFVPIGKILKPVLNECVTPVTCYWSLSLILRGEEELSLVFKDLYPPVTMLVPIWKALCATKECTDMHSNCDTR</sequence>
<comment type="similarity">
    <text evidence="2">Belongs to the PIGH family.</text>
</comment>
<comment type="caution">
    <text evidence="6">The sequence shown here is derived from an EMBL/GenBank/DDBJ whole genome shotgun (WGS) entry which is preliminary data.</text>
</comment>
<dbReference type="AlphaFoldDB" id="A0AAV6XM50"/>
<accession>A0AAV6XM50</accession>
<keyword evidence="4" id="KW-0472">Membrane</keyword>
<feature type="region of interest" description="Disordered" evidence="3">
    <location>
        <begin position="436"/>
        <end position="472"/>
    </location>
</feature>
<feature type="domain" description="Phosphatidylinositol N-acetylglucosaminyltransferase subunit H conserved" evidence="5">
    <location>
        <begin position="498"/>
        <end position="561"/>
    </location>
</feature>
<keyword evidence="4" id="KW-1133">Transmembrane helix</keyword>
<feature type="region of interest" description="Disordered" evidence="3">
    <location>
        <begin position="198"/>
        <end position="237"/>
    </location>
</feature>
<reference evidence="6" key="1">
    <citation type="submission" date="2019-10" db="EMBL/GenBank/DDBJ databases">
        <authorList>
            <person name="Zhang R."/>
            <person name="Pan Y."/>
            <person name="Wang J."/>
            <person name="Ma R."/>
            <person name="Yu S."/>
        </authorList>
    </citation>
    <scope>NUCLEOTIDE SEQUENCE</scope>
    <source>
        <strain evidence="6">LA-IB0</strain>
        <tissue evidence="6">Leaf</tissue>
    </source>
</reference>
<dbReference type="PANTHER" id="PTHR15231:SF1">
    <property type="entry name" value="PHOSPHATIDYLINOSITOL N-ACETYLGLUCOSAMINYLTRANSFERASE SUBUNIT H"/>
    <property type="match status" value="1"/>
</dbReference>
<comment type="pathway">
    <text evidence="1">Glycolipid biosynthesis; glycosylphosphatidylinositol-anchor biosynthesis.</text>
</comment>
<dbReference type="InterPro" id="IPR019328">
    <property type="entry name" value="PIGH-H_dom"/>
</dbReference>
<dbReference type="GO" id="GO:0000506">
    <property type="term" value="C:glycosylphosphatidylinositol-N-acetylglucosaminyltransferase (GPI-GnT) complex"/>
    <property type="evidence" value="ECO:0007669"/>
    <property type="project" value="InterPro"/>
</dbReference>
<gene>
    <name evidence="6" type="ORF">BUALT_Bualt04G0006800</name>
</gene>
<evidence type="ECO:0000313" key="7">
    <source>
        <dbReference type="Proteomes" id="UP000826271"/>
    </source>
</evidence>
<evidence type="ECO:0000256" key="4">
    <source>
        <dbReference type="SAM" id="Phobius"/>
    </source>
</evidence>
<feature type="compositionally biased region" description="Gly residues" evidence="3">
    <location>
        <begin position="204"/>
        <end position="216"/>
    </location>
</feature>
<evidence type="ECO:0000259" key="5">
    <source>
        <dbReference type="Pfam" id="PF10181"/>
    </source>
</evidence>
<evidence type="ECO:0000256" key="2">
    <source>
        <dbReference type="ARBA" id="ARBA00009610"/>
    </source>
</evidence>
<proteinExistence type="inferred from homology"/>
<keyword evidence="7" id="KW-1185">Reference proteome</keyword>
<dbReference type="InterPro" id="IPR044215">
    <property type="entry name" value="PIG-H"/>
</dbReference>
<dbReference type="Proteomes" id="UP000826271">
    <property type="component" value="Unassembled WGS sequence"/>
</dbReference>
<name>A0AAV6XM50_9LAMI</name>
<evidence type="ECO:0000256" key="1">
    <source>
        <dbReference type="ARBA" id="ARBA00004687"/>
    </source>
</evidence>
<dbReference type="Pfam" id="PF10181">
    <property type="entry name" value="PIG-H"/>
    <property type="match status" value="1"/>
</dbReference>
<dbReference type="PANTHER" id="PTHR15231">
    <property type="entry name" value="PHOSPHATIDYLINOSITOL N-ACETYLGLUCOSAMINYLTRANSFERASE SUBUNIT H"/>
    <property type="match status" value="1"/>
</dbReference>
<evidence type="ECO:0000313" key="6">
    <source>
        <dbReference type="EMBL" id="KAG8383383.1"/>
    </source>
</evidence>
<feature type="transmembrane region" description="Helical" evidence="4">
    <location>
        <begin position="109"/>
        <end position="129"/>
    </location>
</feature>
<protein>
    <recommendedName>
        <fullName evidence="5">Phosphatidylinositol N-acetylglucosaminyltransferase subunit H conserved domain-containing protein</fullName>
    </recommendedName>
</protein>
<evidence type="ECO:0000256" key="3">
    <source>
        <dbReference type="SAM" id="MobiDB-lite"/>
    </source>
</evidence>
<dbReference type="GO" id="GO:0006506">
    <property type="term" value="P:GPI anchor biosynthetic process"/>
    <property type="evidence" value="ECO:0007669"/>
    <property type="project" value="InterPro"/>
</dbReference>
<organism evidence="6 7">
    <name type="scientific">Buddleja alternifolia</name>
    <dbReference type="NCBI Taxonomy" id="168488"/>
    <lineage>
        <taxon>Eukaryota</taxon>
        <taxon>Viridiplantae</taxon>
        <taxon>Streptophyta</taxon>
        <taxon>Embryophyta</taxon>
        <taxon>Tracheophyta</taxon>
        <taxon>Spermatophyta</taxon>
        <taxon>Magnoliopsida</taxon>
        <taxon>eudicotyledons</taxon>
        <taxon>Gunneridae</taxon>
        <taxon>Pentapetalae</taxon>
        <taxon>asterids</taxon>
        <taxon>lamiids</taxon>
        <taxon>Lamiales</taxon>
        <taxon>Scrophulariaceae</taxon>
        <taxon>Buddlejeae</taxon>
        <taxon>Buddleja</taxon>
    </lineage>
</organism>
<dbReference type="EMBL" id="WHWC01000004">
    <property type="protein sequence ID" value="KAG8383383.1"/>
    <property type="molecule type" value="Genomic_DNA"/>
</dbReference>
<keyword evidence="4" id="KW-0812">Transmembrane</keyword>